<evidence type="ECO:0000313" key="3">
    <source>
        <dbReference type="EMBL" id="CAB9508650.1"/>
    </source>
</evidence>
<accession>A0A9N8DUN0</accession>
<feature type="compositionally biased region" description="Basic and acidic residues" evidence="2">
    <location>
        <begin position="276"/>
        <end position="288"/>
    </location>
</feature>
<evidence type="ECO:0000313" key="4">
    <source>
        <dbReference type="Proteomes" id="UP001153069"/>
    </source>
</evidence>
<reference evidence="3" key="1">
    <citation type="submission" date="2020-06" db="EMBL/GenBank/DDBJ databases">
        <authorList>
            <consortium name="Plant Systems Biology data submission"/>
        </authorList>
    </citation>
    <scope>NUCLEOTIDE SEQUENCE</scope>
    <source>
        <strain evidence="3">D6</strain>
    </source>
</reference>
<feature type="compositionally biased region" description="Basic residues" evidence="2">
    <location>
        <begin position="349"/>
        <end position="360"/>
    </location>
</feature>
<proteinExistence type="predicted"/>
<feature type="coiled-coil region" evidence="1">
    <location>
        <begin position="80"/>
        <end position="184"/>
    </location>
</feature>
<feature type="compositionally biased region" description="Polar residues" evidence="2">
    <location>
        <begin position="443"/>
        <end position="453"/>
    </location>
</feature>
<dbReference type="AlphaFoldDB" id="A0A9N8DUN0"/>
<feature type="compositionally biased region" description="Pro residues" evidence="2">
    <location>
        <begin position="256"/>
        <end position="274"/>
    </location>
</feature>
<protein>
    <submittedName>
        <fullName evidence="3">Uncharacterized protein</fullName>
    </submittedName>
</protein>
<keyword evidence="4" id="KW-1185">Reference proteome</keyword>
<gene>
    <name evidence="3" type="ORF">SEMRO_355_G125020.1</name>
</gene>
<feature type="compositionally biased region" description="Basic and acidic residues" evidence="2">
    <location>
        <begin position="365"/>
        <end position="376"/>
    </location>
</feature>
<feature type="compositionally biased region" description="Basic and acidic residues" evidence="2">
    <location>
        <begin position="430"/>
        <end position="442"/>
    </location>
</feature>
<feature type="region of interest" description="Disordered" evidence="2">
    <location>
        <begin position="255"/>
        <end position="487"/>
    </location>
</feature>
<sequence>MASPFGVSLKTAQRDKEADAAKVDRSKASVYSWDDDRLQNTAVVKRRITKAAIAVQRFIRACLSHWRYYNSYRIPLQQELDDIKRRRQEELDEVKDFLKRGYDQAKFEIEAEVSMPQAQFLKLRATTNELKTQIKAEEELTRELDKQILEEHNTEKRLGREKHELEAQEELSRLDKEIPLLEAERMEYEGVADEFGDIVKGLQGQLDEMNTGVRVEKAHKSCLLKYFAKILKELESRGAKPKVVQSVKLVIKYKGEPPPKPAPAPAPAPEPPNPTKAEEETPPEKRSSNGDAGPTAKDTSDLPPPKSTARQRGSALRATTGSMPAVRIEQPQSSGKSRSKSPKKEKSKEKSKKSRSKSPNRSKSPSKDRSKSPSRDKTRRGRRKSRKSVSLKSTETLDNQERDRRHQLVRQMSRRPTRSLSPLSLKEKKKNIESKNFKRSQSEEPSFNWSTMTALIDKERDKIKKEKDKKGKKKDKDLSSSKKSKRG</sequence>
<evidence type="ECO:0000256" key="2">
    <source>
        <dbReference type="SAM" id="MobiDB-lite"/>
    </source>
</evidence>
<dbReference type="Proteomes" id="UP001153069">
    <property type="component" value="Unassembled WGS sequence"/>
</dbReference>
<dbReference type="EMBL" id="CAICTM010000354">
    <property type="protein sequence ID" value="CAB9508650.1"/>
    <property type="molecule type" value="Genomic_DNA"/>
</dbReference>
<organism evidence="3 4">
    <name type="scientific">Seminavis robusta</name>
    <dbReference type="NCBI Taxonomy" id="568900"/>
    <lineage>
        <taxon>Eukaryota</taxon>
        <taxon>Sar</taxon>
        <taxon>Stramenopiles</taxon>
        <taxon>Ochrophyta</taxon>
        <taxon>Bacillariophyta</taxon>
        <taxon>Bacillariophyceae</taxon>
        <taxon>Bacillariophycidae</taxon>
        <taxon>Naviculales</taxon>
        <taxon>Naviculaceae</taxon>
        <taxon>Seminavis</taxon>
    </lineage>
</organism>
<feature type="compositionally biased region" description="Basic residues" evidence="2">
    <location>
        <begin position="377"/>
        <end position="389"/>
    </location>
</feature>
<name>A0A9N8DUN0_9STRA</name>
<feature type="compositionally biased region" description="Basic residues" evidence="2">
    <location>
        <begin position="407"/>
        <end position="417"/>
    </location>
</feature>
<comment type="caution">
    <text evidence="3">The sequence shown here is derived from an EMBL/GenBank/DDBJ whole genome shotgun (WGS) entry which is preliminary data.</text>
</comment>
<evidence type="ECO:0000256" key="1">
    <source>
        <dbReference type="SAM" id="Coils"/>
    </source>
</evidence>
<keyword evidence="1" id="KW-0175">Coiled coil</keyword>
<feature type="compositionally biased region" description="Basic and acidic residues" evidence="2">
    <location>
        <begin position="456"/>
        <end position="480"/>
    </location>
</feature>